<evidence type="ECO:0000313" key="1">
    <source>
        <dbReference type="EMBL" id="GMF21646.1"/>
    </source>
</evidence>
<dbReference type="EMBL" id="BSXT01000234">
    <property type="protein sequence ID" value="GMF21646.1"/>
    <property type="molecule type" value="Genomic_DNA"/>
</dbReference>
<gene>
    <name evidence="1" type="ORF">Pfra01_000294000</name>
</gene>
<organism evidence="1 2">
    <name type="scientific">Phytophthora fragariaefolia</name>
    <dbReference type="NCBI Taxonomy" id="1490495"/>
    <lineage>
        <taxon>Eukaryota</taxon>
        <taxon>Sar</taxon>
        <taxon>Stramenopiles</taxon>
        <taxon>Oomycota</taxon>
        <taxon>Peronosporomycetes</taxon>
        <taxon>Peronosporales</taxon>
        <taxon>Peronosporaceae</taxon>
        <taxon>Phytophthora</taxon>
    </lineage>
</organism>
<dbReference type="Proteomes" id="UP001165121">
    <property type="component" value="Unassembled WGS sequence"/>
</dbReference>
<keyword evidence="2" id="KW-1185">Reference proteome</keyword>
<reference evidence="1" key="1">
    <citation type="submission" date="2023-04" db="EMBL/GenBank/DDBJ databases">
        <title>Phytophthora fragariaefolia NBRC 109709.</title>
        <authorList>
            <person name="Ichikawa N."/>
            <person name="Sato H."/>
            <person name="Tonouchi N."/>
        </authorList>
    </citation>
    <scope>NUCLEOTIDE SEQUENCE</scope>
    <source>
        <strain evidence="1">NBRC 109709</strain>
    </source>
</reference>
<evidence type="ECO:0000313" key="2">
    <source>
        <dbReference type="Proteomes" id="UP001165121"/>
    </source>
</evidence>
<comment type="caution">
    <text evidence="1">The sequence shown here is derived from an EMBL/GenBank/DDBJ whole genome shotgun (WGS) entry which is preliminary data.</text>
</comment>
<proteinExistence type="predicted"/>
<dbReference type="AlphaFoldDB" id="A0A9W6WXQ7"/>
<sequence>MRVREFQGHQFVPGNRAPFYLLGKYFIDSSKKHFPISHHVNTRLGLSGIDSFIQPHVNRASDYETRIPHEHITVKSGRHVYDVQMLKAMRSWHIAISRLLAKEETIEWMDTLDLGGWNPESSWETKCLDVDEVINSLRQVDVLGDYFWLTTLQGKKLVEISCVNLCLRALMDIYSVEHDVYAIPSHVLRFPVFDHKPVQEQGVQLWNTSTANGSLPCSTLGTDTFETDGGTPESRIKYRSLKELFIFVEGTCHLNHLASFEAALTMSPRASGGSRPIIPAGKRRKQAVHKETACARAVQPIGEEKNVDIRREWASWETGVKGHECEQSGGTILQLLQQGLSERVIRAILPVRGSRIARLRKVLKEGFDTLHHRRTPAAPWYAFSDVDLDTLNPLVPGSLYEGIFFTVRYLSILVFVCVAA</sequence>
<accession>A0A9W6WXQ7</accession>
<name>A0A9W6WXQ7_9STRA</name>
<protein>
    <submittedName>
        <fullName evidence="1">Unnamed protein product</fullName>
    </submittedName>
</protein>